<gene>
    <name evidence="8" type="ORF">M406DRAFT_74953</name>
</gene>
<keyword evidence="1" id="KW-0479">Metal-binding</keyword>
<evidence type="ECO:0000256" key="3">
    <source>
        <dbReference type="ARBA" id="ARBA00023015"/>
    </source>
</evidence>
<dbReference type="GO" id="GO:0000981">
    <property type="term" value="F:DNA-binding transcription factor activity, RNA polymerase II-specific"/>
    <property type="evidence" value="ECO:0007669"/>
    <property type="project" value="InterPro"/>
</dbReference>
<evidence type="ECO:0000256" key="6">
    <source>
        <dbReference type="ARBA" id="ARBA00023242"/>
    </source>
</evidence>
<organism evidence="8 9">
    <name type="scientific">Cryphonectria parasitica (strain ATCC 38755 / EP155)</name>
    <dbReference type="NCBI Taxonomy" id="660469"/>
    <lineage>
        <taxon>Eukaryota</taxon>
        <taxon>Fungi</taxon>
        <taxon>Dikarya</taxon>
        <taxon>Ascomycota</taxon>
        <taxon>Pezizomycotina</taxon>
        <taxon>Sordariomycetes</taxon>
        <taxon>Sordariomycetidae</taxon>
        <taxon>Diaporthales</taxon>
        <taxon>Cryphonectriaceae</taxon>
        <taxon>Cryphonectria-Endothia species complex</taxon>
        <taxon>Cryphonectria</taxon>
    </lineage>
</organism>
<keyword evidence="4" id="KW-0238">DNA-binding</keyword>
<dbReference type="RefSeq" id="XP_040773015.1">
    <property type="nucleotide sequence ID" value="XM_040925784.1"/>
</dbReference>
<dbReference type="Pfam" id="PF00172">
    <property type="entry name" value="Zn_clus"/>
    <property type="match status" value="1"/>
</dbReference>
<dbReference type="GO" id="GO:0003677">
    <property type="term" value="F:DNA binding"/>
    <property type="evidence" value="ECO:0007669"/>
    <property type="project" value="UniProtKB-KW"/>
</dbReference>
<dbReference type="Gene3D" id="4.10.240.10">
    <property type="entry name" value="Zn(2)-C6 fungal-type DNA-binding domain"/>
    <property type="match status" value="1"/>
</dbReference>
<keyword evidence="6" id="KW-0539">Nucleus</keyword>
<name>A0A9P5CLH9_CRYP1</name>
<dbReference type="SUPFAM" id="SSF57701">
    <property type="entry name" value="Zn2/Cys6 DNA-binding domain"/>
    <property type="match status" value="1"/>
</dbReference>
<dbReference type="PANTHER" id="PTHR36206">
    <property type="entry name" value="ASPERCRYPTIN BIOSYNTHESIS CLUSTER-SPECIFIC TRANSCRIPTION REGULATOR ATNN-RELATED"/>
    <property type="match status" value="1"/>
</dbReference>
<dbReference type="InterPro" id="IPR001138">
    <property type="entry name" value="Zn2Cys6_DnaBD"/>
</dbReference>
<dbReference type="GeneID" id="63842913"/>
<evidence type="ECO:0000256" key="1">
    <source>
        <dbReference type="ARBA" id="ARBA00022723"/>
    </source>
</evidence>
<evidence type="ECO:0000259" key="7">
    <source>
        <dbReference type="PROSITE" id="PS50048"/>
    </source>
</evidence>
<comment type="caution">
    <text evidence="8">The sequence shown here is derived from an EMBL/GenBank/DDBJ whole genome shotgun (WGS) entry which is preliminary data.</text>
</comment>
<keyword evidence="3" id="KW-0805">Transcription regulation</keyword>
<dbReference type="EMBL" id="MU032351">
    <property type="protein sequence ID" value="KAF3762036.1"/>
    <property type="molecule type" value="Genomic_DNA"/>
</dbReference>
<evidence type="ECO:0000256" key="4">
    <source>
        <dbReference type="ARBA" id="ARBA00023125"/>
    </source>
</evidence>
<dbReference type="PANTHER" id="PTHR36206:SF4">
    <property type="entry name" value="HYPOTHETICAL CONSERVED PROTEIN (EUROFUNG)-RELATED"/>
    <property type="match status" value="1"/>
</dbReference>
<keyword evidence="2" id="KW-0862">Zinc</keyword>
<dbReference type="InterPro" id="IPR036864">
    <property type="entry name" value="Zn2-C6_fun-type_DNA-bd_sf"/>
</dbReference>
<dbReference type="AlphaFoldDB" id="A0A9P5CLH9"/>
<dbReference type="Pfam" id="PF11951">
    <property type="entry name" value="Fungal_trans_2"/>
    <property type="match status" value="1"/>
</dbReference>
<reference evidence="8" key="1">
    <citation type="journal article" date="2020" name="Phytopathology">
        <title>Genome sequence of the chestnut blight fungus Cryphonectria parasitica EP155: A fundamental resource for an archetypical invasive plant pathogen.</title>
        <authorList>
            <person name="Crouch J.A."/>
            <person name="Dawe A."/>
            <person name="Aerts A."/>
            <person name="Barry K."/>
            <person name="Churchill A.C.L."/>
            <person name="Grimwood J."/>
            <person name="Hillman B."/>
            <person name="Milgroom M.G."/>
            <person name="Pangilinan J."/>
            <person name="Smith M."/>
            <person name="Salamov A."/>
            <person name="Schmutz J."/>
            <person name="Yadav J."/>
            <person name="Grigoriev I.V."/>
            <person name="Nuss D."/>
        </authorList>
    </citation>
    <scope>NUCLEOTIDE SEQUENCE</scope>
    <source>
        <strain evidence="8">EP155</strain>
    </source>
</reference>
<dbReference type="OrthoDB" id="3598904at2759"/>
<feature type="non-terminal residue" evidence="8">
    <location>
        <position position="403"/>
    </location>
</feature>
<dbReference type="Proteomes" id="UP000803844">
    <property type="component" value="Unassembled WGS sequence"/>
</dbReference>
<keyword evidence="9" id="KW-1185">Reference proteome</keyword>
<accession>A0A9P5CLH9</accession>
<dbReference type="GO" id="GO:0008270">
    <property type="term" value="F:zinc ion binding"/>
    <property type="evidence" value="ECO:0007669"/>
    <property type="project" value="InterPro"/>
</dbReference>
<protein>
    <recommendedName>
        <fullName evidence="7">Zn(2)-C6 fungal-type domain-containing protein</fullName>
    </recommendedName>
</protein>
<sequence length="403" mass="44689">MASTAKSVGQIKRVKTGCITCRIRRVKCGEEKPHCRRCVSTGRKCDGYTPIPTSRGQLIIALREQNNARGSGTPSLTLTVSPISFLSSNEASQFDYFRMRTAVKTNTFLGADFWSLSVLQLSYVEPSMKYAVLALSALHRRTESRDRATEAEAWHLKGLVHYGNAVNAAQKLLQRAQASISSSEGTKALATCLVLSVFDNLTGNYKCARMHLQSGLRLADERSAQPRHTAPTMEATYGEVTHLLERLDLQAMAFSDFAAPYPYQDGAARHNINVPLPEAFSNISDARQHLIRILRLFQPGGPTSTMTIRCRDPAVRRRAIALMRATHRVEGCWESYGAAAVAQRVMEVEEGFLGPDAVITCAADIPQEARCHSIITGVRMVERQVDMQLVKILDGSWYRVRET</sequence>
<proteinExistence type="predicted"/>
<evidence type="ECO:0000256" key="2">
    <source>
        <dbReference type="ARBA" id="ARBA00022833"/>
    </source>
</evidence>
<dbReference type="PROSITE" id="PS00463">
    <property type="entry name" value="ZN2_CY6_FUNGAL_1"/>
    <property type="match status" value="1"/>
</dbReference>
<evidence type="ECO:0000256" key="5">
    <source>
        <dbReference type="ARBA" id="ARBA00023163"/>
    </source>
</evidence>
<dbReference type="InterPro" id="IPR021858">
    <property type="entry name" value="Fun_TF"/>
</dbReference>
<dbReference type="PROSITE" id="PS50048">
    <property type="entry name" value="ZN2_CY6_FUNGAL_2"/>
    <property type="match status" value="1"/>
</dbReference>
<dbReference type="CDD" id="cd00067">
    <property type="entry name" value="GAL4"/>
    <property type="match status" value="1"/>
</dbReference>
<dbReference type="SMART" id="SM00066">
    <property type="entry name" value="GAL4"/>
    <property type="match status" value="1"/>
</dbReference>
<keyword evidence="5" id="KW-0804">Transcription</keyword>
<dbReference type="InterPro" id="IPR052360">
    <property type="entry name" value="Transcr_Regulatory_Proteins"/>
</dbReference>
<feature type="domain" description="Zn(2)-C6 fungal-type" evidence="7">
    <location>
        <begin position="17"/>
        <end position="45"/>
    </location>
</feature>
<evidence type="ECO:0000313" key="9">
    <source>
        <dbReference type="Proteomes" id="UP000803844"/>
    </source>
</evidence>
<evidence type="ECO:0000313" key="8">
    <source>
        <dbReference type="EMBL" id="KAF3762036.1"/>
    </source>
</evidence>